<dbReference type="RefSeq" id="XP_005826856.1">
    <property type="nucleotide sequence ID" value="XM_005826799.1"/>
</dbReference>
<evidence type="ECO:0000313" key="4">
    <source>
        <dbReference type="EMBL" id="EKX39876.1"/>
    </source>
</evidence>
<dbReference type="InterPro" id="IPR039448">
    <property type="entry name" value="Beta_helix"/>
</dbReference>
<dbReference type="Gene3D" id="2.160.20.10">
    <property type="entry name" value="Single-stranded right-handed beta-helix, Pectin lyase-like"/>
    <property type="match status" value="3"/>
</dbReference>
<reference evidence="6" key="2">
    <citation type="submission" date="2012-11" db="EMBL/GenBank/DDBJ databases">
        <authorList>
            <person name="Kuo A."/>
            <person name="Curtis B.A."/>
            <person name="Tanifuji G."/>
            <person name="Burki F."/>
            <person name="Gruber A."/>
            <person name="Irimia M."/>
            <person name="Maruyama S."/>
            <person name="Arias M.C."/>
            <person name="Ball S.G."/>
            <person name="Gile G.H."/>
            <person name="Hirakawa Y."/>
            <person name="Hopkins J.F."/>
            <person name="Rensing S.A."/>
            <person name="Schmutz J."/>
            <person name="Symeonidi A."/>
            <person name="Elias M."/>
            <person name="Eveleigh R.J."/>
            <person name="Herman E.K."/>
            <person name="Klute M.J."/>
            <person name="Nakayama T."/>
            <person name="Obornik M."/>
            <person name="Reyes-Prieto A."/>
            <person name="Armbrust E.V."/>
            <person name="Aves S.J."/>
            <person name="Beiko R.G."/>
            <person name="Coutinho P."/>
            <person name="Dacks J.B."/>
            <person name="Durnford D.G."/>
            <person name="Fast N.M."/>
            <person name="Green B.R."/>
            <person name="Grisdale C."/>
            <person name="Hempe F."/>
            <person name="Henrissat B."/>
            <person name="Hoppner M.P."/>
            <person name="Ishida K.-I."/>
            <person name="Kim E."/>
            <person name="Koreny L."/>
            <person name="Kroth P.G."/>
            <person name="Liu Y."/>
            <person name="Malik S.-B."/>
            <person name="Maier U.G."/>
            <person name="McRose D."/>
            <person name="Mock T."/>
            <person name="Neilson J.A."/>
            <person name="Onodera N.T."/>
            <person name="Poole A.M."/>
            <person name="Pritham E.J."/>
            <person name="Richards T.A."/>
            <person name="Rocap G."/>
            <person name="Roy S.W."/>
            <person name="Sarai C."/>
            <person name="Schaack S."/>
            <person name="Shirato S."/>
            <person name="Slamovits C.H."/>
            <person name="Spencer D.F."/>
            <person name="Suzuki S."/>
            <person name="Worden A.Z."/>
            <person name="Zauner S."/>
            <person name="Barry K."/>
            <person name="Bell C."/>
            <person name="Bharti A.K."/>
            <person name="Crow J.A."/>
            <person name="Grimwood J."/>
            <person name="Kramer R."/>
            <person name="Lindquist E."/>
            <person name="Lucas S."/>
            <person name="Salamov A."/>
            <person name="McFadden G.I."/>
            <person name="Lane C.E."/>
            <person name="Keeling P.J."/>
            <person name="Gray M.W."/>
            <person name="Grigoriev I.V."/>
            <person name="Archibald J.M."/>
        </authorList>
    </citation>
    <scope>NUCLEOTIDE SEQUENCE</scope>
    <source>
        <strain evidence="6">CCMP2712</strain>
    </source>
</reference>
<dbReference type="OMA" id="QIELCRI"/>
<reference evidence="4 6" key="1">
    <citation type="journal article" date="2012" name="Nature">
        <title>Algal genomes reveal evolutionary mosaicism and the fate of nucleomorphs.</title>
        <authorList>
            <consortium name="DOE Joint Genome Institute"/>
            <person name="Curtis B.A."/>
            <person name="Tanifuji G."/>
            <person name="Burki F."/>
            <person name="Gruber A."/>
            <person name="Irimia M."/>
            <person name="Maruyama S."/>
            <person name="Arias M.C."/>
            <person name="Ball S.G."/>
            <person name="Gile G.H."/>
            <person name="Hirakawa Y."/>
            <person name="Hopkins J.F."/>
            <person name="Kuo A."/>
            <person name="Rensing S.A."/>
            <person name="Schmutz J."/>
            <person name="Symeonidi A."/>
            <person name="Elias M."/>
            <person name="Eveleigh R.J."/>
            <person name="Herman E.K."/>
            <person name="Klute M.J."/>
            <person name="Nakayama T."/>
            <person name="Obornik M."/>
            <person name="Reyes-Prieto A."/>
            <person name="Armbrust E.V."/>
            <person name="Aves S.J."/>
            <person name="Beiko R.G."/>
            <person name="Coutinho P."/>
            <person name="Dacks J.B."/>
            <person name="Durnford D.G."/>
            <person name="Fast N.M."/>
            <person name="Green B.R."/>
            <person name="Grisdale C.J."/>
            <person name="Hempel F."/>
            <person name="Henrissat B."/>
            <person name="Hoppner M.P."/>
            <person name="Ishida K."/>
            <person name="Kim E."/>
            <person name="Koreny L."/>
            <person name="Kroth P.G."/>
            <person name="Liu Y."/>
            <person name="Malik S.B."/>
            <person name="Maier U.G."/>
            <person name="McRose D."/>
            <person name="Mock T."/>
            <person name="Neilson J.A."/>
            <person name="Onodera N.T."/>
            <person name="Poole A.M."/>
            <person name="Pritham E.J."/>
            <person name="Richards T.A."/>
            <person name="Rocap G."/>
            <person name="Roy S.W."/>
            <person name="Sarai C."/>
            <person name="Schaack S."/>
            <person name="Shirato S."/>
            <person name="Slamovits C.H."/>
            <person name="Spencer D.F."/>
            <person name="Suzuki S."/>
            <person name="Worden A.Z."/>
            <person name="Zauner S."/>
            <person name="Barry K."/>
            <person name="Bell C."/>
            <person name="Bharti A.K."/>
            <person name="Crow J.A."/>
            <person name="Grimwood J."/>
            <person name="Kramer R."/>
            <person name="Lindquist E."/>
            <person name="Lucas S."/>
            <person name="Salamov A."/>
            <person name="McFadden G.I."/>
            <person name="Lane C.E."/>
            <person name="Keeling P.J."/>
            <person name="Gray M.W."/>
            <person name="Grigoriev I.V."/>
            <person name="Archibald J.M."/>
        </authorList>
    </citation>
    <scope>NUCLEOTIDE SEQUENCE</scope>
    <source>
        <strain evidence="4 6">CCMP2712</strain>
    </source>
</reference>
<dbReference type="KEGG" id="gtt:GUITHDRAFT_114125"/>
<reference evidence="5" key="3">
    <citation type="submission" date="2016-03" db="UniProtKB">
        <authorList>
            <consortium name="EnsemblProtists"/>
        </authorList>
    </citation>
    <scope>IDENTIFICATION</scope>
</reference>
<keyword evidence="6" id="KW-1185">Reference proteome</keyword>
<name>L1IUF2_GUITC</name>
<dbReference type="HOGENOM" id="CLU_417074_0_0_1"/>
<dbReference type="AlphaFoldDB" id="L1IUF2"/>
<dbReference type="SMART" id="SM00722">
    <property type="entry name" value="CASH"/>
    <property type="match status" value="2"/>
</dbReference>
<dbReference type="InterPro" id="IPR051550">
    <property type="entry name" value="SCF-Subunits/Alg-Epimerases"/>
</dbReference>
<dbReference type="OrthoDB" id="427974at2759"/>
<dbReference type="GeneID" id="17296547"/>
<accession>L1IUF2</accession>
<dbReference type="Proteomes" id="UP000011087">
    <property type="component" value="Unassembled WGS sequence"/>
</dbReference>
<protein>
    <recommendedName>
        <fullName evidence="3">Carbohydrate-binding/sugar hydrolysis domain-containing protein</fullName>
    </recommendedName>
</protein>
<proteinExistence type="predicted"/>
<keyword evidence="1" id="KW-0677">Repeat</keyword>
<evidence type="ECO:0000313" key="5">
    <source>
        <dbReference type="EnsemblProtists" id="EKX39876"/>
    </source>
</evidence>
<dbReference type="PANTHER" id="PTHR22990">
    <property type="entry name" value="F-BOX ONLY PROTEIN"/>
    <property type="match status" value="1"/>
</dbReference>
<sequence>MKSSITNMSRVFTASFSTARNAEMAGRREKDGGAKRQTRTEESRGRGAPTKQVAQEPKTFHEGKVRVVDLLHGPWRSIGQALQDSLPGDVIAINAGTYHENVDIKIEDVKLVGNRCTGEVTLTSRCRIFANVISVRLENLSFKPKSARVEGDDETRQEHALTRRKMGMIAMASDQNYQNQDDLNRNSEFCVIVEGGRVTVLDCEFQDCHGGIKVCGRQAEVLVYHCKFLKISHAAAMLVSGGARARARGSSFRGCADVGIDICDSECTVDENEFVEMESHAVLVEMNGRGKIRSNQFLNGRKASIAVCSQGDPIVLDNKIENSLATGIFVFEGGKGTFEHNTISASSLAGIEVRDHDSDPMMTENEIHHGLNGGIVIHSYAKGTAKKNRIHHNKNAGITICTNAKSFIVENEISNGQGAGVLVHSQGSGVIHSNFICCTGKAGIEVRQQAIPQVISNKIEEAVAQGIHVHSQGSGCFEENEISRCQGPLMEASDVGQGFIFKNNALREAISYGIRLEKMKFGEISFNHLLKPSRSGIMIEACENILISSNKITDSCEHGIQITQSSKCQVVDNVIVASALSGIDVMSSSDPQVESNTFDRVIGAGICIHDEGKGVYKLNTIRGNVKAGIVVRKMAEARLMENTVIDGKATGIYGNILT</sequence>
<organism evidence="4">
    <name type="scientific">Guillardia theta (strain CCMP2712)</name>
    <name type="common">Cryptophyte</name>
    <dbReference type="NCBI Taxonomy" id="905079"/>
    <lineage>
        <taxon>Eukaryota</taxon>
        <taxon>Cryptophyceae</taxon>
        <taxon>Pyrenomonadales</taxon>
        <taxon>Geminigeraceae</taxon>
        <taxon>Guillardia</taxon>
    </lineage>
</organism>
<dbReference type="InterPro" id="IPR012334">
    <property type="entry name" value="Pectin_lyas_fold"/>
</dbReference>
<evidence type="ECO:0000313" key="6">
    <source>
        <dbReference type="Proteomes" id="UP000011087"/>
    </source>
</evidence>
<dbReference type="InterPro" id="IPR006626">
    <property type="entry name" value="PbH1"/>
</dbReference>
<evidence type="ECO:0000259" key="3">
    <source>
        <dbReference type="SMART" id="SM00722"/>
    </source>
</evidence>
<feature type="region of interest" description="Disordered" evidence="2">
    <location>
        <begin position="16"/>
        <end position="56"/>
    </location>
</feature>
<dbReference type="InterPro" id="IPR011050">
    <property type="entry name" value="Pectin_lyase_fold/virulence"/>
</dbReference>
<dbReference type="EnsemblProtists" id="EKX39876">
    <property type="protein sequence ID" value="EKX39876"/>
    <property type="gene ID" value="GUITHDRAFT_114125"/>
</dbReference>
<evidence type="ECO:0000256" key="2">
    <source>
        <dbReference type="SAM" id="MobiDB-lite"/>
    </source>
</evidence>
<dbReference type="eggNOG" id="KOG1777">
    <property type="taxonomic scope" value="Eukaryota"/>
</dbReference>
<dbReference type="EMBL" id="JH993036">
    <property type="protein sequence ID" value="EKX39876.1"/>
    <property type="molecule type" value="Genomic_DNA"/>
</dbReference>
<feature type="compositionally biased region" description="Basic and acidic residues" evidence="2">
    <location>
        <begin position="25"/>
        <end position="45"/>
    </location>
</feature>
<dbReference type="InterPro" id="IPR006633">
    <property type="entry name" value="Carb-bd_sugar_hydrolysis-dom"/>
</dbReference>
<gene>
    <name evidence="4" type="ORF">GUITHDRAFT_114125</name>
</gene>
<evidence type="ECO:0000256" key="1">
    <source>
        <dbReference type="ARBA" id="ARBA00022737"/>
    </source>
</evidence>
<feature type="domain" description="Carbohydrate-binding/sugar hydrolysis" evidence="3">
    <location>
        <begin position="510"/>
        <end position="655"/>
    </location>
</feature>
<feature type="domain" description="Carbohydrate-binding/sugar hydrolysis" evidence="3">
    <location>
        <begin position="287"/>
        <end position="424"/>
    </location>
</feature>
<dbReference type="SUPFAM" id="SSF51126">
    <property type="entry name" value="Pectin lyase-like"/>
    <property type="match status" value="3"/>
</dbReference>
<dbReference type="PaxDb" id="55529-EKX39876"/>
<dbReference type="Pfam" id="PF13229">
    <property type="entry name" value="Beta_helix"/>
    <property type="match status" value="2"/>
</dbReference>
<dbReference type="PANTHER" id="PTHR22990:SF15">
    <property type="entry name" value="F-BOX ONLY PROTEIN 10"/>
    <property type="match status" value="1"/>
</dbReference>
<dbReference type="SMART" id="SM00710">
    <property type="entry name" value="PbH1"/>
    <property type="match status" value="14"/>
</dbReference>
<dbReference type="STRING" id="905079.L1IUF2"/>